<gene>
    <name evidence="2" type="ORF">JI746_14005</name>
</gene>
<dbReference type="EMBL" id="JAEQND010000007">
    <property type="protein sequence ID" value="MBL0426224.1"/>
    <property type="molecule type" value="Genomic_DNA"/>
</dbReference>
<feature type="domain" description="Hemerythrin-like" evidence="1">
    <location>
        <begin position="6"/>
        <end position="118"/>
    </location>
</feature>
<accession>A0ABS1JPN3</accession>
<reference evidence="2 3" key="1">
    <citation type="journal article" date="2017" name="Int. J. Syst. Evol. Microbiol.">
        <title>Ramlibacter alkalitolerans sp. nov., alkali-tolerant bacterium isolated from soil of ginseng.</title>
        <authorList>
            <person name="Lee D.H."/>
            <person name="Cha C.J."/>
        </authorList>
    </citation>
    <scope>NUCLEOTIDE SEQUENCE [LARGE SCALE GENOMIC DNA]</scope>
    <source>
        <strain evidence="2 3">KACC 19305</strain>
    </source>
</reference>
<organism evidence="2 3">
    <name type="scientific">Ramlibacter alkalitolerans</name>
    <dbReference type="NCBI Taxonomy" id="2039631"/>
    <lineage>
        <taxon>Bacteria</taxon>
        <taxon>Pseudomonadati</taxon>
        <taxon>Pseudomonadota</taxon>
        <taxon>Betaproteobacteria</taxon>
        <taxon>Burkholderiales</taxon>
        <taxon>Comamonadaceae</taxon>
        <taxon>Ramlibacter</taxon>
    </lineage>
</organism>
<protein>
    <submittedName>
        <fullName evidence="2">Hemerythrin domain-containing protein</fullName>
    </submittedName>
</protein>
<evidence type="ECO:0000259" key="1">
    <source>
        <dbReference type="Pfam" id="PF01814"/>
    </source>
</evidence>
<dbReference type="PANTHER" id="PTHR35585:SF1">
    <property type="entry name" value="HHE DOMAIN PROTEIN (AFU_ORTHOLOGUE AFUA_4G00730)"/>
    <property type="match status" value="1"/>
</dbReference>
<dbReference type="InterPro" id="IPR012312">
    <property type="entry name" value="Hemerythrin-like"/>
</dbReference>
<dbReference type="Proteomes" id="UP000622707">
    <property type="component" value="Unassembled WGS sequence"/>
</dbReference>
<sequence>MPQQDALALLDADHNKVAALFQQYKTAHDDNRKRLLAQQICQELTVHAQIEEEIFYPAFGRATGDQQLLQHSRKEHQEARELISKVENTPTDARLMLELEDAVLHHVNDEREKMFPQARKAQGLDLMQLATQLEARKSELMAPHPA</sequence>
<dbReference type="PANTHER" id="PTHR35585">
    <property type="entry name" value="HHE DOMAIN PROTEIN (AFU_ORTHOLOGUE AFUA_4G00730)"/>
    <property type="match status" value="1"/>
</dbReference>
<name>A0ABS1JPN3_9BURK</name>
<dbReference type="Gene3D" id="1.20.120.520">
    <property type="entry name" value="nmb1532 protein domain like"/>
    <property type="match status" value="1"/>
</dbReference>
<evidence type="ECO:0000313" key="2">
    <source>
        <dbReference type="EMBL" id="MBL0426224.1"/>
    </source>
</evidence>
<keyword evidence="3" id="KW-1185">Reference proteome</keyword>
<dbReference type="RefSeq" id="WP_201690268.1">
    <property type="nucleotide sequence ID" value="NZ_JAEQND010000007.1"/>
</dbReference>
<evidence type="ECO:0000313" key="3">
    <source>
        <dbReference type="Proteomes" id="UP000622707"/>
    </source>
</evidence>
<comment type="caution">
    <text evidence="2">The sequence shown here is derived from an EMBL/GenBank/DDBJ whole genome shotgun (WGS) entry which is preliminary data.</text>
</comment>
<proteinExistence type="predicted"/>
<dbReference type="Pfam" id="PF01814">
    <property type="entry name" value="Hemerythrin"/>
    <property type="match status" value="1"/>
</dbReference>